<dbReference type="InterPro" id="IPR050446">
    <property type="entry name" value="FAD-oxidoreductase/Apoptosis"/>
</dbReference>
<dbReference type="InterPro" id="IPR036188">
    <property type="entry name" value="FAD/NAD-bd_sf"/>
</dbReference>
<dbReference type="GO" id="GO:0005737">
    <property type="term" value="C:cytoplasm"/>
    <property type="evidence" value="ECO:0007669"/>
    <property type="project" value="TreeGrafter"/>
</dbReference>
<dbReference type="SUPFAM" id="SSF51905">
    <property type="entry name" value="FAD/NAD(P)-binding domain"/>
    <property type="match status" value="2"/>
</dbReference>
<dbReference type="Gene3D" id="3.50.50.60">
    <property type="entry name" value="FAD/NAD(P)-binding domain"/>
    <property type="match status" value="2"/>
</dbReference>
<feature type="domain" description="Reductase C-terminal" evidence="6">
    <location>
        <begin position="332"/>
        <end position="416"/>
    </location>
</feature>
<keyword evidence="3" id="KW-0274">FAD</keyword>
<dbReference type="EMBL" id="CP015622">
    <property type="protein sequence ID" value="ANE03242.1"/>
    <property type="molecule type" value="Genomic_DNA"/>
</dbReference>
<organism evidence="7 8">
    <name type="scientific">Corynebacterium crudilactis</name>
    <dbReference type="NCBI Taxonomy" id="1652495"/>
    <lineage>
        <taxon>Bacteria</taxon>
        <taxon>Bacillati</taxon>
        <taxon>Actinomycetota</taxon>
        <taxon>Actinomycetes</taxon>
        <taxon>Mycobacteriales</taxon>
        <taxon>Corynebacteriaceae</taxon>
        <taxon>Corynebacterium</taxon>
    </lineage>
</organism>
<evidence type="ECO:0000256" key="1">
    <source>
        <dbReference type="ARBA" id="ARBA00001974"/>
    </source>
</evidence>
<evidence type="ECO:0000256" key="3">
    <source>
        <dbReference type="ARBA" id="ARBA00022827"/>
    </source>
</evidence>
<dbReference type="PRINTS" id="PR00411">
    <property type="entry name" value="PNDRDTASEI"/>
</dbReference>
<protein>
    <submittedName>
        <fullName evidence="7">Ferredoxin</fullName>
    </submittedName>
</protein>
<sequence length="423" mass="45388">MNTAAETGILIIGANQSGVQLAISLRATGFTESITLLGEEDHRPYQRPALSKEFLQDKIDKERLIFRSNQYWEDNNIKLVKGVRIERIEKNEDGSGVAYGGAGQEFAFRRLALAVGARPRRLDLPGASLEGVTYLRNADDALALKAMIGSVTDAVVVGGGFIGLEAACSLHDLGKNVTVLEHGSRLIGRAVGEETASFFLEQHRSRGVNIVLDARIKQFVGSNGKLSGVELENGQVIPAQLVIVGIGVIPNTELAADMGLEINNGIVVDKHAVASDGTTIAIGDVANIPNPIPGSPTDERIRLESVNNAIEHAKIAAYSLVGQPEAYAGIPWFWSNQGDLKLQIAGLTVGYDSTVIREDAEKKKFSVLYYRDGQIIAADCVNAPLDFMAVRGALSKNQNIPADQAGDISQPLKKLAVDLEVTR</sequence>
<dbReference type="Proteomes" id="UP000076929">
    <property type="component" value="Chromosome"/>
</dbReference>
<evidence type="ECO:0000259" key="5">
    <source>
        <dbReference type="Pfam" id="PF07992"/>
    </source>
</evidence>
<keyword evidence="2" id="KW-0285">Flavoprotein</keyword>
<evidence type="ECO:0000256" key="4">
    <source>
        <dbReference type="ARBA" id="ARBA00023002"/>
    </source>
</evidence>
<reference evidence="7 8" key="1">
    <citation type="submission" date="2016-05" db="EMBL/GenBank/DDBJ databases">
        <title>Complete genome sequence of Corynebacterium crudilactis, a new Corynebacterium species isolated from raw cow's milk.</title>
        <authorList>
            <person name="Christian R."/>
            <person name="Zimmermann J."/>
            <person name="Lipski A."/>
            <person name="Kalinowski J."/>
        </authorList>
    </citation>
    <scope>NUCLEOTIDE SEQUENCE [LARGE SCALE GENOMIC DNA]</scope>
    <source>
        <strain evidence="7 8">JZ16</strain>
    </source>
</reference>
<dbReference type="PRINTS" id="PR00368">
    <property type="entry name" value="FADPNR"/>
</dbReference>
<name>A0A172QRD9_9CORY</name>
<dbReference type="GO" id="GO:0016651">
    <property type="term" value="F:oxidoreductase activity, acting on NAD(P)H"/>
    <property type="evidence" value="ECO:0007669"/>
    <property type="project" value="TreeGrafter"/>
</dbReference>
<evidence type="ECO:0000256" key="2">
    <source>
        <dbReference type="ARBA" id="ARBA00022630"/>
    </source>
</evidence>
<dbReference type="Pfam" id="PF07992">
    <property type="entry name" value="Pyr_redox_2"/>
    <property type="match status" value="1"/>
</dbReference>
<dbReference type="Gene3D" id="3.30.390.30">
    <property type="match status" value="1"/>
</dbReference>
<dbReference type="RefSeq" id="WP_066564547.1">
    <property type="nucleotide sequence ID" value="NZ_CP015622.1"/>
</dbReference>
<comment type="cofactor">
    <cofactor evidence="1">
        <name>FAD</name>
        <dbReference type="ChEBI" id="CHEBI:57692"/>
    </cofactor>
</comment>
<dbReference type="SUPFAM" id="SSF55424">
    <property type="entry name" value="FAD/NAD-linked reductases, dimerisation (C-terminal) domain"/>
    <property type="match status" value="1"/>
</dbReference>
<evidence type="ECO:0000313" key="8">
    <source>
        <dbReference type="Proteomes" id="UP000076929"/>
    </source>
</evidence>
<keyword evidence="8" id="KW-1185">Reference proteome</keyword>
<proteinExistence type="predicted"/>
<dbReference type="InterPro" id="IPR028202">
    <property type="entry name" value="Reductase_C"/>
</dbReference>
<dbReference type="STRING" id="1652495.ccrud_02795"/>
<dbReference type="KEGG" id="ccjz:ccrud_02795"/>
<dbReference type="PANTHER" id="PTHR43557">
    <property type="entry name" value="APOPTOSIS-INDUCING FACTOR 1"/>
    <property type="match status" value="1"/>
</dbReference>
<dbReference type="AlphaFoldDB" id="A0A172QRD9"/>
<evidence type="ECO:0000259" key="6">
    <source>
        <dbReference type="Pfam" id="PF14759"/>
    </source>
</evidence>
<feature type="domain" description="FAD/NAD(P)-binding" evidence="5">
    <location>
        <begin position="9"/>
        <end position="312"/>
    </location>
</feature>
<gene>
    <name evidence="7" type="ORF">ccrud_02795</name>
</gene>
<dbReference type="PANTHER" id="PTHR43557:SF2">
    <property type="entry name" value="RIESKE DOMAIN-CONTAINING PROTEIN-RELATED"/>
    <property type="match status" value="1"/>
</dbReference>
<accession>A0A172QRD9</accession>
<dbReference type="InterPro" id="IPR023753">
    <property type="entry name" value="FAD/NAD-binding_dom"/>
</dbReference>
<dbReference type="OrthoDB" id="4213189at2"/>
<dbReference type="InterPro" id="IPR016156">
    <property type="entry name" value="FAD/NAD-linked_Rdtase_dimer_sf"/>
</dbReference>
<keyword evidence="4" id="KW-0560">Oxidoreductase</keyword>
<evidence type="ECO:0000313" key="7">
    <source>
        <dbReference type="EMBL" id="ANE03242.1"/>
    </source>
</evidence>
<dbReference type="Pfam" id="PF14759">
    <property type="entry name" value="Reductase_C"/>
    <property type="match status" value="1"/>
</dbReference>